<protein>
    <submittedName>
        <fullName evidence="6">TlpA family protein disulfide reductase</fullName>
    </submittedName>
</protein>
<evidence type="ECO:0000256" key="3">
    <source>
        <dbReference type="ARBA" id="ARBA00023157"/>
    </source>
</evidence>
<name>A0A4Q1JQ96_9BACT</name>
<keyword evidence="4" id="KW-0676">Redox-active center</keyword>
<evidence type="ECO:0000313" key="6">
    <source>
        <dbReference type="EMBL" id="RXQ96636.1"/>
    </source>
</evidence>
<dbReference type="Proteomes" id="UP000289703">
    <property type="component" value="Unassembled WGS sequence"/>
</dbReference>
<evidence type="ECO:0000313" key="7">
    <source>
        <dbReference type="Proteomes" id="UP000289703"/>
    </source>
</evidence>
<dbReference type="SUPFAM" id="SSF52833">
    <property type="entry name" value="Thioredoxin-like"/>
    <property type="match status" value="1"/>
</dbReference>
<sequence length="195" mass="22342">MRNLKKKNLHKTKKQIIMKKLNLGILITLMFFSFSVLAGEQNKNVKEGLSIGNKIPEISAKSPDGKLINLSDLKGKLVLVDFWASWCGPCRDENPWVVSVYNKYKDQEFKNGNGFTVLSFSLDKKINSWKNAIMKDDLIWENHVSELKGWYSPTAQRFGINSIPSNFLIDENGIILAKDLRGEKLELILQHYLKN</sequence>
<evidence type="ECO:0000256" key="2">
    <source>
        <dbReference type="ARBA" id="ARBA00022748"/>
    </source>
</evidence>
<dbReference type="InterPro" id="IPR017937">
    <property type="entry name" value="Thioredoxin_CS"/>
</dbReference>
<dbReference type="PANTHER" id="PTHR42852:SF6">
    <property type="entry name" value="THIOL:DISULFIDE INTERCHANGE PROTEIN DSBE"/>
    <property type="match status" value="1"/>
</dbReference>
<comment type="caution">
    <text evidence="6">The sequence shown here is derived from an EMBL/GenBank/DDBJ whole genome shotgun (WGS) entry which is preliminary data.</text>
</comment>
<dbReference type="EMBL" id="SAXA01000002">
    <property type="protein sequence ID" value="RXQ96636.1"/>
    <property type="molecule type" value="Genomic_DNA"/>
</dbReference>
<comment type="subcellular location">
    <subcellularLocation>
        <location evidence="1">Cell envelope</location>
    </subcellularLocation>
</comment>
<feature type="domain" description="Thioredoxin" evidence="5">
    <location>
        <begin position="49"/>
        <end position="195"/>
    </location>
</feature>
<evidence type="ECO:0000259" key="5">
    <source>
        <dbReference type="PROSITE" id="PS51352"/>
    </source>
</evidence>
<dbReference type="PANTHER" id="PTHR42852">
    <property type="entry name" value="THIOL:DISULFIDE INTERCHANGE PROTEIN DSBE"/>
    <property type="match status" value="1"/>
</dbReference>
<keyword evidence="2" id="KW-0201">Cytochrome c-type biogenesis</keyword>
<dbReference type="OrthoDB" id="9794348at2"/>
<reference evidence="6 7" key="1">
    <citation type="submission" date="2019-01" db="EMBL/GenBank/DDBJ databases">
        <title>Ancylomarina salipaludis sp. nov., isolated from a salt marsh.</title>
        <authorList>
            <person name="Yoon J.-H."/>
        </authorList>
    </citation>
    <scope>NUCLEOTIDE SEQUENCE [LARGE SCALE GENOMIC DNA]</scope>
    <source>
        <strain evidence="6 7">SHSM-M15</strain>
    </source>
</reference>
<keyword evidence="3" id="KW-1015">Disulfide bond</keyword>
<dbReference type="PROSITE" id="PS00194">
    <property type="entry name" value="THIOREDOXIN_1"/>
    <property type="match status" value="1"/>
</dbReference>
<dbReference type="GO" id="GO:0030313">
    <property type="term" value="C:cell envelope"/>
    <property type="evidence" value="ECO:0007669"/>
    <property type="project" value="UniProtKB-SubCell"/>
</dbReference>
<evidence type="ECO:0000256" key="1">
    <source>
        <dbReference type="ARBA" id="ARBA00004196"/>
    </source>
</evidence>
<keyword evidence="7" id="KW-1185">Reference proteome</keyword>
<gene>
    <name evidence="6" type="ORF">EO244_03145</name>
</gene>
<dbReference type="GO" id="GO:0017004">
    <property type="term" value="P:cytochrome complex assembly"/>
    <property type="evidence" value="ECO:0007669"/>
    <property type="project" value="UniProtKB-KW"/>
</dbReference>
<dbReference type="InterPro" id="IPR000866">
    <property type="entry name" value="AhpC/TSA"/>
</dbReference>
<dbReference type="InterPro" id="IPR013766">
    <property type="entry name" value="Thioredoxin_domain"/>
</dbReference>
<proteinExistence type="predicted"/>
<dbReference type="CDD" id="cd02966">
    <property type="entry name" value="TlpA_like_family"/>
    <property type="match status" value="1"/>
</dbReference>
<dbReference type="Gene3D" id="3.40.30.10">
    <property type="entry name" value="Glutaredoxin"/>
    <property type="match status" value="1"/>
</dbReference>
<dbReference type="Pfam" id="PF00578">
    <property type="entry name" value="AhpC-TSA"/>
    <property type="match status" value="1"/>
</dbReference>
<dbReference type="InterPro" id="IPR036249">
    <property type="entry name" value="Thioredoxin-like_sf"/>
</dbReference>
<organism evidence="6 7">
    <name type="scientific">Ancylomarina salipaludis</name>
    <dbReference type="NCBI Taxonomy" id="2501299"/>
    <lineage>
        <taxon>Bacteria</taxon>
        <taxon>Pseudomonadati</taxon>
        <taxon>Bacteroidota</taxon>
        <taxon>Bacteroidia</taxon>
        <taxon>Marinilabiliales</taxon>
        <taxon>Marinifilaceae</taxon>
        <taxon>Ancylomarina</taxon>
    </lineage>
</organism>
<evidence type="ECO:0000256" key="4">
    <source>
        <dbReference type="ARBA" id="ARBA00023284"/>
    </source>
</evidence>
<dbReference type="AlphaFoldDB" id="A0A4Q1JQ96"/>
<dbReference type="PROSITE" id="PS51352">
    <property type="entry name" value="THIOREDOXIN_2"/>
    <property type="match status" value="1"/>
</dbReference>
<dbReference type="InterPro" id="IPR050553">
    <property type="entry name" value="Thioredoxin_ResA/DsbE_sf"/>
</dbReference>
<accession>A0A4Q1JQ96</accession>